<dbReference type="GO" id="GO:0006284">
    <property type="term" value="P:base-excision repair"/>
    <property type="evidence" value="ECO:0007669"/>
    <property type="project" value="TreeGrafter"/>
</dbReference>
<feature type="active site" description="Proton donor/acceptor" evidence="5">
    <location>
        <position position="160"/>
    </location>
</feature>
<dbReference type="PANTHER" id="PTHR22748">
    <property type="entry name" value="AP ENDONUCLEASE"/>
    <property type="match status" value="1"/>
</dbReference>
<dbReference type="EMBL" id="LCRN01000029">
    <property type="protein sequence ID" value="KKW36094.1"/>
    <property type="molecule type" value="Genomic_DNA"/>
</dbReference>
<evidence type="ECO:0000256" key="4">
    <source>
        <dbReference type="ARBA" id="ARBA00022842"/>
    </source>
</evidence>
<dbReference type="CDD" id="cd09087">
    <property type="entry name" value="Ape1-like_AP-endo"/>
    <property type="match status" value="1"/>
</dbReference>
<feature type="active site" evidence="5">
    <location>
        <position position="120"/>
    </location>
</feature>
<dbReference type="AlphaFoldDB" id="A0A0G2ATE1"/>
<feature type="site" description="Interaction with DNA substrate" evidence="7">
    <location>
        <position position="258"/>
    </location>
</feature>
<dbReference type="Gene3D" id="3.60.10.10">
    <property type="entry name" value="Endonuclease/exonuclease/phosphatase"/>
    <property type="match status" value="1"/>
</dbReference>
<comment type="cofactor">
    <cofactor evidence="6">
        <name>Mg(2+)</name>
        <dbReference type="ChEBI" id="CHEBI:18420"/>
    </cofactor>
    <cofactor evidence="6">
        <name>Mn(2+)</name>
        <dbReference type="ChEBI" id="CHEBI:29035"/>
    </cofactor>
    <text evidence="6">Probably binds two magnesium or manganese ions per subunit.</text>
</comment>
<dbReference type="PATRIC" id="fig|1618986.3.peg.342"/>
<dbReference type="NCBIfam" id="TIGR00195">
    <property type="entry name" value="exoDNase_III"/>
    <property type="match status" value="1"/>
</dbReference>
<evidence type="ECO:0000313" key="9">
    <source>
        <dbReference type="EMBL" id="KKW36094.1"/>
    </source>
</evidence>
<name>A0A0G2ATE1_9BACT</name>
<feature type="site" description="Important for catalytic activity" evidence="7">
    <location>
        <position position="232"/>
    </location>
</feature>
<feature type="binding site" evidence="6">
    <location>
        <position position="12"/>
    </location>
    <ligand>
        <name>Mg(2+)</name>
        <dbReference type="ChEBI" id="CHEBI:18420"/>
        <label>1</label>
    </ligand>
</feature>
<dbReference type="SUPFAM" id="SSF56219">
    <property type="entry name" value="DNase I-like"/>
    <property type="match status" value="1"/>
</dbReference>
<dbReference type="GO" id="GO:0046872">
    <property type="term" value="F:metal ion binding"/>
    <property type="evidence" value="ECO:0007669"/>
    <property type="project" value="UniProtKB-KW"/>
</dbReference>
<dbReference type="Pfam" id="PF03372">
    <property type="entry name" value="Exo_endo_phos"/>
    <property type="match status" value="1"/>
</dbReference>
<dbReference type="GO" id="GO:0003677">
    <property type="term" value="F:DNA binding"/>
    <property type="evidence" value="ECO:0007669"/>
    <property type="project" value="InterPro"/>
</dbReference>
<feature type="active site" description="Proton acceptor" evidence="5">
    <location>
        <position position="258"/>
    </location>
</feature>
<feature type="binding site" evidence="6">
    <location>
        <position position="40"/>
    </location>
    <ligand>
        <name>Mg(2+)</name>
        <dbReference type="ChEBI" id="CHEBI:18420"/>
        <label>1</label>
    </ligand>
</feature>
<dbReference type="PANTHER" id="PTHR22748:SF6">
    <property type="entry name" value="DNA-(APURINIC OR APYRIMIDINIC SITE) ENDONUCLEASE"/>
    <property type="match status" value="1"/>
</dbReference>
<evidence type="ECO:0000256" key="6">
    <source>
        <dbReference type="PIRSR" id="PIRSR604808-2"/>
    </source>
</evidence>
<sequence length="267" mass="30985">MSQKTLKIISWNVNGIRAVLKKGFLEFIQQHDPDILCLQETKAERGQVELDLPQYEEYWNSAERKGYAGTAIFTKMKPRQILFDLDVVKNDELKDAFGNTQTEGRVVSAEFDDFILVNVYTPNAKRDLARLNYRHDVWDPLFLKYLGKLEKKKPVIVCGDFNVAHKEIDIARPKENVKNAGFTSEEREGFDKIIKAGFIDTFRELYPDRQEAYSWWSHFAKSRERNIGWRIDHVCISPKLTSRLKDAFILPEVIGSDHCPVGIEMEL</sequence>
<keyword evidence="3" id="KW-0378">Hydrolase</keyword>
<protein>
    <submittedName>
        <fullName evidence="9">Exodeoxyribonuclease III Xth</fullName>
    </submittedName>
</protein>
<dbReference type="PROSITE" id="PS00726">
    <property type="entry name" value="AP_NUCLEASE_F1_1"/>
    <property type="match status" value="1"/>
</dbReference>
<reference evidence="9 10" key="1">
    <citation type="journal article" date="2015" name="Nature">
        <title>rRNA introns, odd ribosomes, and small enigmatic genomes across a large radiation of phyla.</title>
        <authorList>
            <person name="Brown C.T."/>
            <person name="Hug L.A."/>
            <person name="Thomas B.C."/>
            <person name="Sharon I."/>
            <person name="Castelle C.J."/>
            <person name="Singh A."/>
            <person name="Wilkins M.J."/>
            <person name="Williams K.H."/>
            <person name="Banfield J.F."/>
        </authorList>
    </citation>
    <scope>NUCLEOTIDE SEQUENCE [LARGE SCALE GENOMIC DNA]</scope>
</reference>
<keyword evidence="6" id="KW-0464">Manganese</keyword>
<dbReference type="InterPro" id="IPR005135">
    <property type="entry name" value="Endo/exonuclease/phosphatase"/>
</dbReference>
<feature type="binding site" evidence="6">
    <location>
        <position position="257"/>
    </location>
    <ligand>
        <name>Mg(2+)</name>
        <dbReference type="ChEBI" id="CHEBI:18420"/>
        <label>1</label>
    </ligand>
</feature>
<evidence type="ECO:0000313" key="10">
    <source>
        <dbReference type="Proteomes" id="UP000033865"/>
    </source>
</evidence>
<dbReference type="Proteomes" id="UP000033865">
    <property type="component" value="Unassembled WGS sequence"/>
</dbReference>
<feature type="site" description="Transition state stabilizer" evidence="7">
    <location>
        <position position="162"/>
    </location>
</feature>
<accession>A0A0G2ATE1</accession>
<organism evidence="9 10">
    <name type="scientific">Candidatus Uhrbacteria bacterium GW2011_GWC2_53_7</name>
    <dbReference type="NCBI Taxonomy" id="1618986"/>
    <lineage>
        <taxon>Bacteria</taxon>
        <taxon>Candidatus Uhriibacteriota</taxon>
    </lineage>
</organism>
<dbReference type="GO" id="GO:0003906">
    <property type="term" value="F:DNA-(apurinic or apyrimidinic site) endonuclease activity"/>
    <property type="evidence" value="ECO:0007669"/>
    <property type="project" value="TreeGrafter"/>
</dbReference>
<feature type="domain" description="Endonuclease/exonuclease/phosphatase" evidence="8">
    <location>
        <begin position="9"/>
        <end position="258"/>
    </location>
</feature>
<evidence type="ECO:0000256" key="3">
    <source>
        <dbReference type="ARBA" id="ARBA00022801"/>
    </source>
</evidence>
<dbReference type="InterPro" id="IPR004808">
    <property type="entry name" value="AP_endonuc_1"/>
</dbReference>
<feature type="binding site" evidence="6">
    <location>
        <position position="162"/>
    </location>
    <ligand>
        <name>Mg(2+)</name>
        <dbReference type="ChEBI" id="CHEBI:18420"/>
        <label>1</label>
    </ligand>
</feature>
<evidence type="ECO:0000256" key="1">
    <source>
        <dbReference type="ARBA" id="ARBA00007092"/>
    </source>
</evidence>
<dbReference type="GO" id="GO:0008081">
    <property type="term" value="F:phosphoric diester hydrolase activity"/>
    <property type="evidence" value="ECO:0007669"/>
    <property type="project" value="TreeGrafter"/>
</dbReference>
<proteinExistence type="inferred from homology"/>
<keyword evidence="4 6" id="KW-0460">Magnesium</keyword>
<dbReference type="InterPro" id="IPR036691">
    <property type="entry name" value="Endo/exonu/phosph_ase_sf"/>
</dbReference>
<comment type="similarity">
    <text evidence="1">Belongs to the DNA repair enzymes AP/ExoA family.</text>
</comment>
<evidence type="ECO:0000259" key="8">
    <source>
        <dbReference type="Pfam" id="PF03372"/>
    </source>
</evidence>
<comment type="caution">
    <text evidence="9">The sequence shown here is derived from an EMBL/GenBank/DDBJ whole genome shotgun (WGS) entry which is preliminary data.</text>
</comment>
<feature type="binding site" evidence="6">
    <location>
        <position position="258"/>
    </location>
    <ligand>
        <name>Mg(2+)</name>
        <dbReference type="ChEBI" id="CHEBI:18420"/>
        <label>1</label>
    </ligand>
</feature>
<keyword evidence="2 6" id="KW-0479">Metal-binding</keyword>
<evidence type="ECO:0000256" key="7">
    <source>
        <dbReference type="PIRSR" id="PIRSR604808-3"/>
    </source>
</evidence>
<gene>
    <name evidence="9" type="ORF">UY82_C0029G0001</name>
</gene>
<evidence type="ECO:0000256" key="2">
    <source>
        <dbReference type="ARBA" id="ARBA00022723"/>
    </source>
</evidence>
<dbReference type="NCBIfam" id="TIGR00633">
    <property type="entry name" value="xth"/>
    <property type="match status" value="1"/>
</dbReference>
<evidence type="ECO:0000256" key="5">
    <source>
        <dbReference type="PIRSR" id="PIRSR604808-1"/>
    </source>
</evidence>
<dbReference type="InterPro" id="IPR020847">
    <property type="entry name" value="AP_endonuclease_F1_BS"/>
</dbReference>
<dbReference type="PROSITE" id="PS51435">
    <property type="entry name" value="AP_NUCLEASE_F1_4"/>
    <property type="match status" value="1"/>
</dbReference>
<feature type="binding site" evidence="6">
    <location>
        <position position="160"/>
    </location>
    <ligand>
        <name>Mg(2+)</name>
        <dbReference type="ChEBI" id="CHEBI:18420"/>
        <label>1</label>
    </ligand>
</feature>
<dbReference type="GO" id="GO:0008311">
    <property type="term" value="F:double-stranded DNA 3'-5' DNA exonuclease activity"/>
    <property type="evidence" value="ECO:0007669"/>
    <property type="project" value="TreeGrafter"/>
</dbReference>